<evidence type="ECO:0000256" key="2">
    <source>
        <dbReference type="ARBA" id="ARBA00022475"/>
    </source>
</evidence>
<keyword evidence="4" id="KW-0808">Transferase</keyword>
<keyword evidence="2" id="KW-1003">Cell membrane</keyword>
<organism evidence="7 8">
    <name type="scientific">Carboxylicivirga mesophila</name>
    <dbReference type="NCBI Taxonomy" id="1166478"/>
    <lineage>
        <taxon>Bacteria</taxon>
        <taxon>Pseudomonadati</taxon>
        <taxon>Bacteroidota</taxon>
        <taxon>Bacteroidia</taxon>
        <taxon>Marinilabiliales</taxon>
        <taxon>Marinilabiliaceae</taxon>
        <taxon>Carboxylicivirga</taxon>
    </lineage>
</organism>
<proteinExistence type="predicted"/>
<dbReference type="PANTHER" id="PTHR43646:SF2">
    <property type="entry name" value="GLYCOSYLTRANSFERASE 2-LIKE DOMAIN-CONTAINING PROTEIN"/>
    <property type="match status" value="1"/>
</dbReference>
<evidence type="ECO:0000259" key="6">
    <source>
        <dbReference type="Pfam" id="PF00535"/>
    </source>
</evidence>
<dbReference type="InterPro" id="IPR001173">
    <property type="entry name" value="Glyco_trans_2-like"/>
</dbReference>
<name>A0ABS5KDV9_9BACT</name>
<keyword evidence="8" id="KW-1185">Reference proteome</keyword>
<gene>
    <name evidence="7" type="ORF">KEM09_17530</name>
</gene>
<dbReference type="PANTHER" id="PTHR43646">
    <property type="entry name" value="GLYCOSYLTRANSFERASE"/>
    <property type="match status" value="1"/>
</dbReference>
<evidence type="ECO:0000313" key="7">
    <source>
        <dbReference type="EMBL" id="MBS2213219.1"/>
    </source>
</evidence>
<evidence type="ECO:0000313" key="8">
    <source>
        <dbReference type="Proteomes" id="UP000721861"/>
    </source>
</evidence>
<protein>
    <submittedName>
        <fullName evidence="7">Glycosyltransferase family 2 protein</fullName>
    </submittedName>
</protein>
<keyword evidence="5" id="KW-0472">Membrane</keyword>
<accession>A0ABS5KDV9</accession>
<evidence type="ECO:0000256" key="3">
    <source>
        <dbReference type="ARBA" id="ARBA00022676"/>
    </source>
</evidence>
<evidence type="ECO:0000256" key="5">
    <source>
        <dbReference type="ARBA" id="ARBA00023136"/>
    </source>
</evidence>
<feature type="domain" description="Glycosyltransferase 2-like" evidence="6">
    <location>
        <begin position="3"/>
        <end position="152"/>
    </location>
</feature>
<evidence type="ECO:0000256" key="4">
    <source>
        <dbReference type="ARBA" id="ARBA00022679"/>
    </source>
</evidence>
<dbReference type="EMBL" id="JAGUCN010000023">
    <property type="protein sequence ID" value="MBS2213219.1"/>
    <property type="molecule type" value="Genomic_DNA"/>
</dbReference>
<evidence type="ECO:0000256" key="1">
    <source>
        <dbReference type="ARBA" id="ARBA00004236"/>
    </source>
</evidence>
<dbReference type="RefSeq" id="WP_212230264.1">
    <property type="nucleotide sequence ID" value="NZ_JAGUCN010000023.1"/>
</dbReference>
<reference evidence="7 8" key="1">
    <citation type="journal article" date="2014" name="Int. J. Syst. Evol. Microbiol.">
        <title>Carboxylicivirga gen. nov. in the family Marinilabiliaceae with two novel species, Carboxylicivirga mesophila sp. nov. and Carboxylicivirga taeanensis sp. nov., and reclassification of Cytophaga fermentans as Saccharicrinis fermentans gen. nov., comb. nov.</title>
        <authorList>
            <person name="Yang S.H."/>
            <person name="Seo H.S."/>
            <person name="Woo J.H."/>
            <person name="Oh H.M."/>
            <person name="Jang H."/>
            <person name="Lee J.H."/>
            <person name="Kim S.J."/>
            <person name="Kwon K.K."/>
        </authorList>
    </citation>
    <scope>NUCLEOTIDE SEQUENCE [LARGE SCALE GENOMIC DNA]</scope>
    <source>
        <strain evidence="7 8">JCM 18290</strain>
    </source>
</reference>
<dbReference type="InterPro" id="IPR029044">
    <property type="entry name" value="Nucleotide-diphossugar_trans"/>
</dbReference>
<dbReference type="CDD" id="cd00761">
    <property type="entry name" value="Glyco_tranf_GTA_type"/>
    <property type="match status" value="1"/>
</dbReference>
<dbReference type="Proteomes" id="UP000721861">
    <property type="component" value="Unassembled WGS sequence"/>
</dbReference>
<keyword evidence="3" id="KW-0328">Glycosyltransferase</keyword>
<sequence length="301" mass="34840">MLSICIPVYNVDVRELVEALLQQANDIQLAIEILIYDDGSAESTLTQNRAIAHLPKVAYKELSENRGCATIRNQMAADAAFDNLLFIDSDSELPHNYLATYKDHIGKQMILCGGRVHPQHLPSPDKSLRWKVGRVREDFSANQRALFPNKSFMSNNFLVKKQLFDLFRFDEAIKRSGHEDTMMGIELESKSILIKHIDNNVIHTGLENNSEFILKSRQRIDTLLFLLQHKTEYAELMYKRIKLLKFFSISKRMGLLRLLAHTYQGFKHAIEKNLNSISPNLYLYDLYKLGYLSTIYLKERK</sequence>
<dbReference type="Gene3D" id="3.90.550.10">
    <property type="entry name" value="Spore Coat Polysaccharide Biosynthesis Protein SpsA, Chain A"/>
    <property type="match status" value="1"/>
</dbReference>
<dbReference type="Pfam" id="PF00535">
    <property type="entry name" value="Glycos_transf_2"/>
    <property type="match status" value="1"/>
</dbReference>
<dbReference type="SUPFAM" id="SSF53448">
    <property type="entry name" value="Nucleotide-diphospho-sugar transferases"/>
    <property type="match status" value="1"/>
</dbReference>
<comment type="subcellular location">
    <subcellularLocation>
        <location evidence="1">Cell membrane</location>
    </subcellularLocation>
</comment>
<comment type="caution">
    <text evidence="7">The sequence shown here is derived from an EMBL/GenBank/DDBJ whole genome shotgun (WGS) entry which is preliminary data.</text>
</comment>